<dbReference type="InterPro" id="IPR000246">
    <property type="entry name" value="Peptidase_T2"/>
</dbReference>
<dbReference type="AlphaFoldDB" id="A0A9D1S4N4"/>
<evidence type="ECO:0000256" key="3">
    <source>
        <dbReference type="PIRSR" id="PIRSR600246-3"/>
    </source>
</evidence>
<name>A0A9D1S4N4_9FIRM</name>
<sequence>MWSIIATWDFAQTPVSTVAQLLGDGASALDAVVKCGSMVEDDESVDTVGYGGLPNARGELELDAAIMDGRALDIGAVCALKRHRHALEVARKLLYQRHNMLVGTPADEFAEAHGLPPTEMLTEKALEKYRKLAAERPGELFGHDTVGIVALGRDGNIAAGTSTSGIGLKMPGRVGDSPLPGCGYYADNASGGAAATGMGEDIMRTCTCFYACELLRAGASAQQAADGAVLRAHQELTRRGRESGNVALVVMDKSGNFAGAANHEGFAFAAASETCPPKLYKVQPVITRQSSNTKLEIYNNIAP</sequence>
<comment type="caution">
    <text evidence="4">The sequence shown here is derived from an EMBL/GenBank/DDBJ whole genome shotgun (WGS) entry which is preliminary data.</text>
</comment>
<evidence type="ECO:0000313" key="5">
    <source>
        <dbReference type="Proteomes" id="UP000824123"/>
    </source>
</evidence>
<dbReference type="CDD" id="cd04513">
    <property type="entry name" value="Glycosylasparaginase"/>
    <property type="match status" value="1"/>
</dbReference>
<evidence type="ECO:0000313" key="4">
    <source>
        <dbReference type="EMBL" id="HIU46746.1"/>
    </source>
</evidence>
<dbReference type="InterPro" id="IPR029055">
    <property type="entry name" value="Ntn_hydrolases_N"/>
</dbReference>
<dbReference type="EMBL" id="DVNK01000037">
    <property type="protein sequence ID" value="HIU46746.1"/>
    <property type="molecule type" value="Genomic_DNA"/>
</dbReference>
<dbReference type="Gene3D" id="3.60.20.30">
    <property type="entry name" value="(Glycosyl)asparaginase"/>
    <property type="match status" value="1"/>
</dbReference>
<accession>A0A9D1S4N4</accession>
<feature type="binding site" evidence="2">
    <location>
        <begin position="173"/>
        <end position="176"/>
    </location>
    <ligand>
        <name>substrate</name>
    </ligand>
</feature>
<feature type="active site" description="Nucleophile" evidence="1">
    <location>
        <position position="145"/>
    </location>
</feature>
<dbReference type="SUPFAM" id="SSF56235">
    <property type="entry name" value="N-terminal nucleophile aminohydrolases (Ntn hydrolases)"/>
    <property type="match status" value="1"/>
</dbReference>
<dbReference type="PANTHER" id="PTHR10188:SF6">
    <property type="entry name" value="N(4)-(BETA-N-ACETYLGLUCOSAMINYL)-L-ASPARAGINASE"/>
    <property type="match status" value="1"/>
</dbReference>
<protein>
    <submittedName>
        <fullName evidence="4">N(4)-(Beta-N-acetylglucosaminyl)-L-asparaginase</fullName>
    </submittedName>
</protein>
<gene>
    <name evidence="4" type="ORF">IAC59_05770</name>
</gene>
<feature type="binding site" evidence="2">
    <location>
        <begin position="196"/>
        <end position="199"/>
    </location>
    <ligand>
        <name>substrate</name>
    </ligand>
</feature>
<reference evidence="4" key="1">
    <citation type="submission" date="2020-10" db="EMBL/GenBank/DDBJ databases">
        <authorList>
            <person name="Gilroy R."/>
        </authorList>
    </citation>
    <scope>NUCLEOTIDE SEQUENCE</scope>
    <source>
        <strain evidence="4">ChiSxjej2B14-8506</strain>
    </source>
</reference>
<reference evidence="4" key="2">
    <citation type="journal article" date="2021" name="PeerJ">
        <title>Extensive microbial diversity within the chicken gut microbiome revealed by metagenomics and culture.</title>
        <authorList>
            <person name="Gilroy R."/>
            <person name="Ravi A."/>
            <person name="Getino M."/>
            <person name="Pursley I."/>
            <person name="Horton D.L."/>
            <person name="Alikhan N.F."/>
            <person name="Baker D."/>
            <person name="Gharbi K."/>
            <person name="Hall N."/>
            <person name="Watson M."/>
            <person name="Adriaenssens E.M."/>
            <person name="Foster-Nyarko E."/>
            <person name="Jarju S."/>
            <person name="Secka A."/>
            <person name="Antonio M."/>
            <person name="Oren A."/>
            <person name="Chaudhuri R.R."/>
            <person name="La Ragione R."/>
            <person name="Hildebrand F."/>
            <person name="Pallen M.J."/>
        </authorList>
    </citation>
    <scope>NUCLEOTIDE SEQUENCE</scope>
    <source>
        <strain evidence="4">ChiSxjej2B14-8506</strain>
    </source>
</reference>
<feature type="site" description="Cleavage; by autolysis" evidence="3">
    <location>
        <begin position="144"/>
        <end position="145"/>
    </location>
</feature>
<proteinExistence type="predicted"/>
<dbReference type="GO" id="GO:0005737">
    <property type="term" value="C:cytoplasm"/>
    <property type="evidence" value="ECO:0007669"/>
    <property type="project" value="TreeGrafter"/>
</dbReference>
<dbReference type="GO" id="GO:0003948">
    <property type="term" value="F:N4-(beta-N-acetylglucosaminyl)-L-asparaginase activity"/>
    <property type="evidence" value="ECO:0007669"/>
    <property type="project" value="TreeGrafter"/>
</dbReference>
<dbReference type="PANTHER" id="PTHR10188">
    <property type="entry name" value="L-ASPARAGINASE"/>
    <property type="match status" value="1"/>
</dbReference>
<dbReference type="Pfam" id="PF01112">
    <property type="entry name" value="Asparaginase_2"/>
    <property type="match status" value="1"/>
</dbReference>
<evidence type="ECO:0000256" key="2">
    <source>
        <dbReference type="PIRSR" id="PIRSR600246-2"/>
    </source>
</evidence>
<evidence type="ECO:0000256" key="1">
    <source>
        <dbReference type="PIRSR" id="PIRSR600246-1"/>
    </source>
</evidence>
<dbReference type="Proteomes" id="UP000824123">
    <property type="component" value="Unassembled WGS sequence"/>
</dbReference>
<organism evidence="4 5">
    <name type="scientific">Candidatus Fimadaptatus faecigallinarum</name>
    <dbReference type="NCBI Taxonomy" id="2840814"/>
    <lineage>
        <taxon>Bacteria</taxon>
        <taxon>Bacillati</taxon>
        <taxon>Bacillota</taxon>
        <taxon>Clostridia</taxon>
        <taxon>Eubacteriales</taxon>
        <taxon>Candidatus Fimadaptatus</taxon>
    </lineage>
</organism>